<evidence type="ECO:0000256" key="3">
    <source>
        <dbReference type="PROSITE-ProRule" id="PRU00708"/>
    </source>
</evidence>
<evidence type="ECO:0000256" key="2">
    <source>
        <dbReference type="ARBA" id="ARBA00022737"/>
    </source>
</evidence>
<accession>A0AAP0X148</accession>
<proteinExistence type="inferred from homology"/>
<evidence type="ECO:0000313" key="5">
    <source>
        <dbReference type="Proteomes" id="UP001415857"/>
    </source>
</evidence>
<feature type="repeat" description="PPR" evidence="3">
    <location>
        <begin position="9"/>
        <end position="43"/>
    </location>
</feature>
<dbReference type="PANTHER" id="PTHR47939">
    <property type="entry name" value="MEMBRANE-ASSOCIATED SALT-INDUCIBLE PROTEIN-LIKE"/>
    <property type="match status" value="1"/>
</dbReference>
<feature type="repeat" description="PPR" evidence="3">
    <location>
        <begin position="110"/>
        <end position="144"/>
    </location>
</feature>
<reference evidence="4 5" key="1">
    <citation type="journal article" date="2024" name="Plant J.">
        <title>Genome sequences and population genomics reveal climatic adaptation and genomic divergence between two closely related sweetgum species.</title>
        <authorList>
            <person name="Xu W.Q."/>
            <person name="Ren C.Q."/>
            <person name="Zhang X.Y."/>
            <person name="Comes H.P."/>
            <person name="Liu X.H."/>
            <person name="Li Y.G."/>
            <person name="Kettle C.J."/>
            <person name="Jalonen R."/>
            <person name="Gaisberger H."/>
            <person name="Ma Y.Z."/>
            <person name="Qiu Y.X."/>
        </authorList>
    </citation>
    <scope>NUCLEOTIDE SEQUENCE [LARGE SCALE GENOMIC DNA]</scope>
    <source>
        <strain evidence="4">Hangzhou</strain>
    </source>
</reference>
<comment type="similarity">
    <text evidence="1">Belongs to the PPR family. P subfamily.</text>
</comment>
<comment type="caution">
    <text evidence="4">The sequence shown here is derived from an EMBL/GenBank/DDBJ whole genome shotgun (WGS) entry which is preliminary data.</text>
</comment>
<dbReference type="Proteomes" id="UP001415857">
    <property type="component" value="Unassembled WGS sequence"/>
</dbReference>
<name>A0AAP0X148_LIQFO</name>
<protein>
    <recommendedName>
        <fullName evidence="6">Pentatricopeptide repeat-containing protein</fullName>
    </recommendedName>
</protein>
<evidence type="ECO:0000313" key="4">
    <source>
        <dbReference type="EMBL" id="KAK9282053.1"/>
    </source>
</evidence>
<dbReference type="InterPro" id="IPR011990">
    <property type="entry name" value="TPR-like_helical_dom_sf"/>
</dbReference>
<dbReference type="EMBL" id="JBBPBK010000007">
    <property type="protein sequence ID" value="KAK9282053.1"/>
    <property type="molecule type" value="Genomic_DNA"/>
</dbReference>
<gene>
    <name evidence="4" type="ORF">L1049_004965</name>
</gene>
<keyword evidence="2" id="KW-0677">Repeat</keyword>
<dbReference type="InterPro" id="IPR050667">
    <property type="entry name" value="PPR-containing_protein"/>
</dbReference>
<sequence length="189" mass="21734">MKERGLQPDCTSYNSMIRPLCETKKLEEARIILSAMIGENLNPTMETYHAFLEETSFEGTLEVLNRMKKAGFGPNASTFLLILGKFFKLEQPENALKIWVELKQYEVVPDSSHYVVLVQGLATCGFLIKAREFYAEMRSKGFLDDPKLMKLLKEPTCGNSDRRKGHVGLVKRGTQLRHRKSNMMRWKKT</sequence>
<dbReference type="PROSITE" id="PS51375">
    <property type="entry name" value="PPR"/>
    <property type="match status" value="2"/>
</dbReference>
<dbReference type="Pfam" id="PF13812">
    <property type="entry name" value="PPR_3"/>
    <property type="match status" value="1"/>
</dbReference>
<dbReference type="Pfam" id="PF01535">
    <property type="entry name" value="PPR"/>
    <property type="match status" value="1"/>
</dbReference>
<evidence type="ECO:0008006" key="6">
    <source>
        <dbReference type="Google" id="ProtNLM"/>
    </source>
</evidence>
<dbReference type="InterPro" id="IPR002885">
    <property type="entry name" value="PPR_rpt"/>
</dbReference>
<organism evidence="4 5">
    <name type="scientific">Liquidambar formosana</name>
    <name type="common">Formosan gum</name>
    <dbReference type="NCBI Taxonomy" id="63359"/>
    <lineage>
        <taxon>Eukaryota</taxon>
        <taxon>Viridiplantae</taxon>
        <taxon>Streptophyta</taxon>
        <taxon>Embryophyta</taxon>
        <taxon>Tracheophyta</taxon>
        <taxon>Spermatophyta</taxon>
        <taxon>Magnoliopsida</taxon>
        <taxon>eudicotyledons</taxon>
        <taxon>Gunneridae</taxon>
        <taxon>Pentapetalae</taxon>
        <taxon>Saxifragales</taxon>
        <taxon>Altingiaceae</taxon>
        <taxon>Liquidambar</taxon>
    </lineage>
</organism>
<dbReference type="AlphaFoldDB" id="A0AAP0X148"/>
<dbReference type="PANTHER" id="PTHR47939:SF5">
    <property type="entry name" value="PENTACOTRIPEPTIDE-REPEAT REGION OF PRORP DOMAIN-CONTAINING PROTEIN"/>
    <property type="match status" value="1"/>
</dbReference>
<evidence type="ECO:0000256" key="1">
    <source>
        <dbReference type="ARBA" id="ARBA00007626"/>
    </source>
</evidence>
<keyword evidence="5" id="KW-1185">Reference proteome</keyword>
<dbReference type="Gene3D" id="1.25.40.10">
    <property type="entry name" value="Tetratricopeptide repeat domain"/>
    <property type="match status" value="2"/>
</dbReference>